<dbReference type="EMBL" id="BSNC01000011">
    <property type="protein sequence ID" value="GLP97805.1"/>
    <property type="molecule type" value="Genomic_DNA"/>
</dbReference>
<dbReference type="InterPro" id="IPR029058">
    <property type="entry name" value="AB_hydrolase_fold"/>
</dbReference>
<reference evidence="2" key="1">
    <citation type="journal article" date="2014" name="Int. J. Syst. Evol. Microbiol.">
        <title>Complete genome sequence of Corynebacterium casei LMG S-19264T (=DSM 44701T), isolated from a smear-ripened cheese.</title>
        <authorList>
            <consortium name="US DOE Joint Genome Institute (JGI-PGF)"/>
            <person name="Walter F."/>
            <person name="Albersmeier A."/>
            <person name="Kalinowski J."/>
            <person name="Ruckert C."/>
        </authorList>
    </citation>
    <scope>NUCLEOTIDE SEQUENCE</scope>
    <source>
        <strain evidence="2">NBRC 101628</strain>
    </source>
</reference>
<keyword evidence="3" id="KW-1185">Reference proteome</keyword>
<organism evidence="2 3">
    <name type="scientific">Paraferrimonas sedimenticola</name>
    <dbReference type="NCBI Taxonomy" id="375674"/>
    <lineage>
        <taxon>Bacteria</taxon>
        <taxon>Pseudomonadati</taxon>
        <taxon>Pseudomonadota</taxon>
        <taxon>Gammaproteobacteria</taxon>
        <taxon>Alteromonadales</taxon>
        <taxon>Ferrimonadaceae</taxon>
        <taxon>Paraferrimonas</taxon>
    </lineage>
</organism>
<accession>A0AA37RY69</accession>
<dbReference type="InterPro" id="IPR022742">
    <property type="entry name" value="Hydrolase_4"/>
</dbReference>
<evidence type="ECO:0000313" key="3">
    <source>
        <dbReference type="Proteomes" id="UP001161422"/>
    </source>
</evidence>
<dbReference type="Proteomes" id="UP001161422">
    <property type="component" value="Unassembled WGS sequence"/>
</dbReference>
<keyword evidence="2" id="KW-0378">Hydrolase</keyword>
<dbReference type="GO" id="GO:0016787">
    <property type="term" value="F:hydrolase activity"/>
    <property type="evidence" value="ECO:0007669"/>
    <property type="project" value="UniProtKB-KW"/>
</dbReference>
<dbReference type="SUPFAM" id="SSF53474">
    <property type="entry name" value="alpha/beta-Hydrolases"/>
    <property type="match status" value="1"/>
</dbReference>
<dbReference type="InterPro" id="IPR051044">
    <property type="entry name" value="MAG_DAG_Lipase"/>
</dbReference>
<protein>
    <submittedName>
        <fullName evidence="2">Alpha/beta hydrolase</fullName>
    </submittedName>
</protein>
<gene>
    <name evidence="2" type="primary">lypA</name>
    <name evidence="2" type="ORF">GCM10007895_31120</name>
</gene>
<sequence>MRDIAELDAFMAKLEQDSFESFDGSKIAYARYLQEGAKANIVISSGRIEAYIKYEETLLDLSERGFNLFIHDHRGQGLSQRLTDNPHMGHVDHFDNYVLDLELFFNRLVRPANELPNLLLCHSMGSAIGLGYALKHPNDFCAIACSAPMLKIKLPAPEWLLKPLAKALNLWDRRNLGQPGYVMGGGNYDPEAFEFNHITQCPRRYARFRDLYQQQPQAQLGSPSNHWLAKAISFTEKLRDRAIELSVPTLILGAELDTIVDNQAMKDFARDCHDCIYQEVPQAFHELLMEKDPQRQQSLDMITAHYGAHLPPAGG</sequence>
<proteinExistence type="predicted"/>
<evidence type="ECO:0000313" key="2">
    <source>
        <dbReference type="EMBL" id="GLP97805.1"/>
    </source>
</evidence>
<feature type="domain" description="Serine aminopeptidase S33" evidence="1">
    <location>
        <begin position="37"/>
        <end position="292"/>
    </location>
</feature>
<dbReference type="PANTHER" id="PTHR11614">
    <property type="entry name" value="PHOSPHOLIPASE-RELATED"/>
    <property type="match status" value="1"/>
</dbReference>
<dbReference type="RefSeq" id="WP_095507117.1">
    <property type="nucleotide sequence ID" value="NZ_BSNC01000011.1"/>
</dbReference>
<evidence type="ECO:0000259" key="1">
    <source>
        <dbReference type="Pfam" id="PF12146"/>
    </source>
</evidence>
<dbReference type="Gene3D" id="3.40.50.1820">
    <property type="entry name" value="alpha/beta hydrolase"/>
    <property type="match status" value="1"/>
</dbReference>
<name>A0AA37RY69_9GAMM</name>
<dbReference type="Pfam" id="PF12146">
    <property type="entry name" value="Hydrolase_4"/>
    <property type="match status" value="1"/>
</dbReference>
<reference evidence="2" key="2">
    <citation type="submission" date="2023-01" db="EMBL/GenBank/DDBJ databases">
        <title>Draft genome sequence of Paraferrimonas sedimenticola strain NBRC 101628.</title>
        <authorList>
            <person name="Sun Q."/>
            <person name="Mori K."/>
        </authorList>
    </citation>
    <scope>NUCLEOTIDE SEQUENCE</scope>
    <source>
        <strain evidence="2">NBRC 101628</strain>
    </source>
</reference>
<comment type="caution">
    <text evidence="2">The sequence shown here is derived from an EMBL/GenBank/DDBJ whole genome shotgun (WGS) entry which is preliminary data.</text>
</comment>
<dbReference type="AlphaFoldDB" id="A0AA37RY69"/>